<dbReference type="AlphaFoldDB" id="A0A078A4G8"/>
<dbReference type="InterPro" id="IPR016024">
    <property type="entry name" value="ARM-type_fold"/>
</dbReference>
<protein>
    <submittedName>
        <fullName evidence="9">Importin-n-terminal domain-containing protein</fullName>
    </submittedName>
</protein>
<evidence type="ECO:0000256" key="3">
    <source>
        <dbReference type="ARBA" id="ARBA00009466"/>
    </source>
</evidence>
<keyword evidence="6" id="KW-0653">Protein transport</keyword>
<dbReference type="InterPro" id="IPR011989">
    <property type="entry name" value="ARM-like"/>
</dbReference>
<dbReference type="OrthoDB" id="244158at2759"/>
<evidence type="ECO:0000259" key="8">
    <source>
        <dbReference type="PROSITE" id="PS50166"/>
    </source>
</evidence>
<dbReference type="PROSITE" id="PS50166">
    <property type="entry name" value="IMPORTIN_B_NT"/>
    <property type="match status" value="1"/>
</dbReference>
<keyword evidence="4" id="KW-0813">Transport</keyword>
<dbReference type="InParanoid" id="A0A078A4G8"/>
<evidence type="ECO:0000256" key="1">
    <source>
        <dbReference type="ARBA" id="ARBA00004123"/>
    </source>
</evidence>
<dbReference type="FunCoup" id="A0A078A4G8">
    <property type="interactions" value="389"/>
</dbReference>
<dbReference type="OMA" id="DCFHELC"/>
<dbReference type="EMBL" id="CCKQ01005540">
    <property type="protein sequence ID" value="CDW76789.1"/>
    <property type="molecule type" value="Genomic_DNA"/>
</dbReference>
<dbReference type="InterPro" id="IPR057947">
    <property type="entry name" value="TPR_XPO7/RBP17"/>
</dbReference>
<dbReference type="GO" id="GO:0005049">
    <property type="term" value="F:nuclear export signal receptor activity"/>
    <property type="evidence" value="ECO:0007669"/>
    <property type="project" value="InterPro"/>
</dbReference>
<name>A0A078A4G8_STYLE</name>
<evidence type="ECO:0000256" key="5">
    <source>
        <dbReference type="ARBA" id="ARBA00022490"/>
    </source>
</evidence>
<dbReference type="PANTHER" id="PTHR12596:SF2">
    <property type="entry name" value="EXPORTIN-7 ISOFORM X1"/>
    <property type="match status" value="1"/>
</dbReference>
<reference evidence="9 10" key="1">
    <citation type="submission" date="2014-06" db="EMBL/GenBank/DDBJ databases">
        <authorList>
            <person name="Swart Estienne"/>
        </authorList>
    </citation>
    <scope>NUCLEOTIDE SEQUENCE [LARGE SCALE GENOMIC DNA]</scope>
    <source>
        <strain evidence="9 10">130c</strain>
    </source>
</reference>
<sequence>MNQHPQQAENQQIYQNAVLELPEFEQLCNILYGSQSNHDAKQQADLKLKSFTESIESIPRLKHFLEVSNNEFSQYLSASALKNLLGDNWLKIPLEEKVAIKEYLLNFLANKALKCNRQVMKMMIILLAKISKLSWFDHPELQNVMSPEHILIGLLTIDQMVLEMTYINKGKNLTINRRVSLNFRDSALFQIFKQALVLNKQLIEQIQTQTDQNQQVNGVLAECLKTNLEICHKCLIFDYTSVLLNETLDEPTNTNVPNSWREFIETKQNVDVMFYILKANIPSPFCSAIKSAASMCLAEYANIRQSIFEKTESRIEYVQNFVNNLIHLFQSPAKHFYILKDRLIFKEFVKIPHKFEINFQIRDLTKIGDAILEGYLQELFNFTIESYKTPSASVKFHSSVLNQVWQRILQESMQMNISSQNKIEEIIDQIIAIFLEENLKQEGMAGNTNVDEDEEDEDENFDKKEKTIKNDNLDFFSRLMKQKIDTSLNLMINYYNQIIQQYQNALGQNQKNFIKSCERQLGYLVKVTNSLFSYGMPSANSRVSLLAKQNQNDMNADSATPTEIKYPDFVVCSRQNNQRKVYPALETSLLQFGITYKAQVLGDPRMLLIGIQHNPTTDSDDFYEKMENDSSRSFNSIAQMMDQTDMMAIMDIFAEKILQNLIYTDGNTDEGKEIIGFTLDFFDVFVSSPSSCRLLSKSSIIKQLIQNHVMQFNVLQNDPNQKHIGQFFKILSILWLHEDYIDNFETYISQLNTIITEIFSLDPQIMITNQNVRSQLIKLFYILKGIVNALSSSRHFGLFFDWFYPENFTIIGKALSAFINDDEVVLVIFKFLAEIVNNRCSRLRFDTWNINGLIVFKEAAKITIQYLQLCDNLNQKIVKRDAYKEKYKFLMSIMNIYVNCITGHYISFAICEFYNDDTFSQLSICVMKCLTSINIKDIKAYDQIYKKVFSLLESFFRNHLELMFAKFDFQLIENILQISVTVCLDYFNEYVYNNLKKPSKKSPQLAANIQNFYQTQNWVFQTFMKSLAFTLLFEEHKNIWVYQKCFHSTIIMCEATAKPIIFETIMNEEKSEDRKQKLGQEVEILFTGMSPGLDSRARESFNPKFTALKTFLVEYVL</sequence>
<dbReference type="GO" id="GO:0006611">
    <property type="term" value="P:protein export from nucleus"/>
    <property type="evidence" value="ECO:0007669"/>
    <property type="project" value="TreeGrafter"/>
</dbReference>
<comment type="similarity">
    <text evidence="3">Belongs to the exportin family.</text>
</comment>
<dbReference type="GO" id="GO:0005737">
    <property type="term" value="C:cytoplasm"/>
    <property type="evidence" value="ECO:0007669"/>
    <property type="project" value="UniProtKB-SubCell"/>
</dbReference>
<dbReference type="Proteomes" id="UP000039865">
    <property type="component" value="Unassembled WGS sequence"/>
</dbReference>
<dbReference type="InterPro" id="IPR044189">
    <property type="entry name" value="XPO4/7-like"/>
</dbReference>
<evidence type="ECO:0000256" key="7">
    <source>
        <dbReference type="ARBA" id="ARBA00023242"/>
    </source>
</evidence>
<evidence type="ECO:0000313" key="9">
    <source>
        <dbReference type="EMBL" id="CDW76789.1"/>
    </source>
</evidence>
<evidence type="ECO:0000313" key="10">
    <source>
        <dbReference type="Proteomes" id="UP000039865"/>
    </source>
</evidence>
<keyword evidence="5" id="KW-0963">Cytoplasm</keyword>
<dbReference type="SMART" id="SM00913">
    <property type="entry name" value="IBN_N"/>
    <property type="match status" value="1"/>
</dbReference>
<dbReference type="InterPro" id="IPR001494">
    <property type="entry name" value="Importin-beta_N"/>
</dbReference>
<dbReference type="PANTHER" id="PTHR12596">
    <property type="entry name" value="EXPORTIN 4,7-RELATED"/>
    <property type="match status" value="1"/>
</dbReference>
<dbReference type="Pfam" id="PF25795">
    <property type="entry name" value="TPR_XPO7"/>
    <property type="match status" value="1"/>
</dbReference>
<evidence type="ECO:0000256" key="4">
    <source>
        <dbReference type="ARBA" id="ARBA00022448"/>
    </source>
</evidence>
<comment type="subcellular location">
    <subcellularLocation>
        <location evidence="2">Cytoplasm</location>
    </subcellularLocation>
    <subcellularLocation>
        <location evidence="1">Nucleus</location>
    </subcellularLocation>
</comment>
<keyword evidence="10" id="KW-1185">Reference proteome</keyword>
<dbReference type="SUPFAM" id="SSF48371">
    <property type="entry name" value="ARM repeat"/>
    <property type="match status" value="1"/>
</dbReference>
<dbReference type="GO" id="GO:0031267">
    <property type="term" value="F:small GTPase binding"/>
    <property type="evidence" value="ECO:0007669"/>
    <property type="project" value="InterPro"/>
</dbReference>
<evidence type="ECO:0000256" key="2">
    <source>
        <dbReference type="ARBA" id="ARBA00004496"/>
    </source>
</evidence>
<gene>
    <name evidence="9" type="primary">Contig9703.g10382</name>
    <name evidence="9" type="ORF">STYLEM_5752</name>
</gene>
<organism evidence="9 10">
    <name type="scientific">Stylonychia lemnae</name>
    <name type="common">Ciliate</name>
    <dbReference type="NCBI Taxonomy" id="5949"/>
    <lineage>
        <taxon>Eukaryota</taxon>
        <taxon>Sar</taxon>
        <taxon>Alveolata</taxon>
        <taxon>Ciliophora</taxon>
        <taxon>Intramacronucleata</taxon>
        <taxon>Spirotrichea</taxon>
        <taxon>Stichotrichia</taxon>
        <taxon>Sporadotrichida</taxon>
        <taxon>Oxytrichidae</taxon>
        <taxon>Stylonychinae</taxon>
        <taxon>Stylonychia</taxon>
    </lineage>
</organism>
<feature type="domain" description="Importin N-terminal" evidence="8">
    <location>
        <begin position="44"/>
        <end position="110"/>
    </location>
</feature>
<dbReference type="GO" id="GO:0005643">
    <property type="term" value="C:nuclear pore"/>
    <property type="evidence" value="ECO:0007669"/>
    <property type="project" value="TreeGrafter"/>
</dbReference>
<keyword evidence="7" id="KW-0539">Nucleus</keyword>
<evidence type="ECO:0000256" key="6">
    <source>
        <dbReference type="ARBA" id="ARBA00022927"/>
    </source>
</evidence>
<proteinExistence type="inferred from homology"/>
<dbReference type="Gene3D" id="1.25.10.10">
    <property type="entry name" value="Leucine-rich Repeat Variant"/>
    <property type="match status" value="1"/>
</dbReference>
<dbReference type="Pfam" id="PF03810">
    <property type="entry name" value="IBN_N"/>
    <property type="match status" value="1"/>
</dbReference>
<accession>A0A078A4G8</accession>